<evidence type="ECO:0000313" key="15">
    <source>
        <dbReference type="Proteomes" id="UP001164693"/>
    </source>
</evidence>
<feature type="transmembrane region" description="Helical" evidence="13">
    <location>
        <begin position="20"/>
        <end position="37"/>
    </location>
</feature>
<accession>A0ABY7JXZ5</accession>
<comment type="cofactor">
    <cofactor evidence="1">
        <name>Zn(2+)</name>
        <dbReference type="ChEBI" id="CHEBI:29105"/>
    </cofactor>
</comment>
<evidence type="ECO:0000256" key="5">
    <source>
        <dbReference type="ARBA" id="ARBA00022670"/>
    </source>
</evidence>
<comment type="similarity">
    <text evidence="3">Belongs to the peptidase M50B family.</text>
</comment>
<organism evidence="14 15">
    <name type="scientific">Jatrophihabitans cynanchi</name>
    <dbReference type="NCBI Taxonomy" id="2944128"/>
    <lineage>
        <taxon>Bacteria</taxon>
        <taxon>Bacillati</taxon>
        <taxon>Actinomycetota</taxon>
        <taxon>Actinomycetes</taxon>
        <taxon>Jatrophihabitantales</taxon>
        <taxon>Jatrophihabitantaceae</taxon>
        <taxon>Jatrophihabitans</taxon>
    </lineage>
</organism>
<evidence type="ECO:0000256" key="8">
    <source>
        <dbReference type="ARBA" id="ARBA00022801"/>
    </source>
</evidence>
<evidence type="ECO:0000256" key="1">
    <source>
        <dbReference type="ARBA" id="ARBA00001947"/>
    </source>
</evidence>
<evidence type="ECO:0000256" key="12">
    <source>
        <dbReference type="ARBA" id="ARBA00023136"/>
    </source>
</evidence>
<feature type="transmembrane region" description="Helical" evidence="13">
    <location>
        <begin position="49"/>
        <end position="73"/>
    </location>
</feature>
<evidence type="ECO:0000256" key="13">
    <source>
        <dbReference type="SAM" id="Phobius"/>
    </source>
</evidence>
<dbReference type="EMBL" id="CP097463">
    <property type="protein sequence ID" value="WAX56870.1"/>
    <property type="molecule type" value="Genomic_DNA"/>
</dbReference>
<keyword evidence="15" id="KW-1185">Reference proteome</keyword>
<proteinExistence type="inferred from homology"/>
<dbReference type="PANTHER" id="PTHR35864:SF1">
    <property type="entry name" value="ZINC METALLOPROTEASE YWHC-RELATED"/>
    <property type="match status" value="1"/>
</dbReference>
<keyword evidence="10 13" id="KW-1133">Transmembrane helix</keyword>
<sequence length="270" mass="29743">MAVFDLSKRRSRAVRPHPIFLAFVALTVIGGWISWATENKDSQGGDFGVFLFVVAAWVVTLCLHEFGHAYVAFRAGDRDVEAAGYLTLNPLKYSHPVLSFVIPLLFIVQGGIGLPGGAVYLHPDRFRSKAMQSLAAAAGPASNAVIGIAVLALAKANADDLTHLRFWSALAFLGFLQLTAAVLNLLPIPGLDGYAIIEPYQDANTRHIADRVKPWGMIGVIVLLQVDSVREKFFDLVNWIYDLFGPDVFGARLWPLGHELFRFWRQKNGL</sequence>
<keyword evidence="11" id="KW-0482">Metalloprotease</keyword>
<evidence type="ECO:0000256" key="11">
    <source>
        <dbReference type="ARBA" id="ARBA00023049"/>
    </source>
</evidence>
<evidence type="ECO:0000256" key="3">
    <source>
        <dbReference type="ARBA" id="ARBA00007931"/>
    </source>
</evidence>
<dbReference type="CDD" id="cd06158">
    <property type="entry name" value="S2P-M50_like_1"/>
    <property type="match status" value="1"/>
</dbReference>
<dbReference type="RefSeq" id="WP_269443406.1">
    <property type="nucleotide sequence ID" value="NZ_CP097463.1"/>
</dbReference>
<dbReference type="Proteomes" id="UP001164693">
    <property type="component" value="Chromosome"/>
</dbReference>
<keyword evidence="8" id="KW-0378">Hydrolase</keyword>
<gene>
    <name evidence="14" type="ORF">M6B22_20435</name>
</gene>
<dbReference type="InterPro" id="IPR052348">
    <property type="entry name" value="Metallopeptidase_M50B"/>
</dbReference>
<dbReference type="PANTHER" id="PTHR35864">
    <property type="entry name" value="ZINC METALLOPROTEASE MJ0611-RELATED"/>
    <property type="match status" value="1"/>
</dbReference>
<reference evidence="14" key="1">
    <citation type="submission" date="2022-05" db="EMBL/GenBank/DDBJ databases">
        <title>Jatrophihabitans sp. SB3-54 whole genome sequence.</title>
        <authorList>
            <person name="Suh M.K."/>
            <person name="Eom M.K."/>
            <person name="Kim J.S."/>
            <person name="Kim H.S."/>
            <person name="Do H.E."/>
            <person name="Shin Y.K."/>
            <person name="Lee J.-S."/>
        </authorList>
    </citation>
    <scope>NUCLEOTIDE SEQUENCE</scope>
    <source>
        <strain evidence="14">SB3-54</strain>
    </source>
</reference>
<keyword evidence="12 13" id="KW-0472">Membrane</keyword>
<keyword evidence="4" id="KW-1003">Cell membrane</keyword>
<evidence type="ECO:0000256" key="9">
    <source>
        <dbReference type="ARBA" id="ARBA00022833"/>
    </source>
</evidence>
<keyword evidence="9" id="KW-0862">Zinc</keyword>
<evidence type="ECO:0000256" key="4">
    <source>
        <dbReference type="ARBA" id="ARBA00022475"/>
    </source>
</evidence>
<keyword evidence="5 14" id="KW-0645">Protease</keyword>
<keyword evidence="7" id="KW-0479">Metal-binding</keyword>
<evidence type="ECO:0000256" key="6">
    <source>
        <dbReference type="ARBA" id="ARBA00022692"/>
    </source>
</evidence>
<protein>
    <submittedName>
        <fullName evidence="14">Site-2 protease family protein</fullName>
    </submittedName>
</protein>
<keyword evidence="6 13" id="KW-0812">Transmembrane</keyword>
<feature type="transmembrane region" description="Helical" evidence="13">
    <location>
        <begin position="166"/>
        <end position="186"/>
    </location>
</feature>
<dbReference type="InterPro" id="IPR044537">
    <property type="entry name" value="Rip2-like"/>
</dbReference>
<dbReference type="GO" id="GO:0008233">
    <property type="term" value="F:peptidase activity"/>
    <property type="evidence" value="ECO:0007669"/>
    <property type="project" value="UniProtKB-KW"/>
</dbReference>
<feature type="transmembrane region" description="Helical" evidence="13">
    <location>
        <begin position="93"/>
        <end position="121"/>
    </location>
</feature>
<evidence type="ECO:0000313" key="14">
    <source>
        <dbReference type="EMBL" id="WAX56870.1"/>
    </source>
</evidence>
<dbReference type="GO" id="GO:0006508">
    <property type="term" value="P:proteolysis"/>
    <property type="evidence" value="ECO:0007669"/>
    <property type="project" value="UniProtKB-KW"/>
</dbReference>
<evidence type="ECO:0000256" key="7">
    <source>
        <dbReference type="ARBA" id="ARBA00022723"/>
    </source>
</evidence>
<feature type="transmembrane region" description="Helical" evidence="13">
    <location>
        <begin position="133"/>
        <end position="154"/>
    </location>
</feature>
<name>A0ABY7JXZ5_9ACTN</name>
<comment type="subcellular location">
    <subcellularLocation>
        <location evidence="2">Cell membrane</location>
        <topology evidence="2">Multi-pass membrane protein</topology>
    </subcellularLocation>
</comment>
<evidence type="ECO:0000256" key="10">
    <source>
        <dbReference type="ARBA" id="ARBA00022989"/>
    </source>
</evidence>
<evidence type="ECO:0000256" key="2">
    <source>
        <dbReference type="ARBA" id="ARBA00004651"/>
    </source>
</evidence>